<evidence type="ECO:0000256" key="1">
    <source>
        <dbReference type="ARBA" id="ARBA00004442"/>
    </source>
</evidence>
<proteinExistence type="inferred from homology"/>
<gene>
    <name evidence="9" type="ORF">H8B21_14295</name>
</gene>
<keyword evidence="4" id="KW-0472">Membrane</keyword>
<evidence type="ECO:0000256" key="3">
    <source>
        <dbReference type="ARBA" id="ARBA00022729"/>
    </source>
</evidence>
<evidence type="ECO:0000256" key="4">
    <source>
        <dbReference type="ARBA" id="ARBA00023136"/>
    </source>
</evidence>
<feature type="domain" description="RagB/SusD" evidence="7">
    <location>
        <begin position="268"/>
        <end position="525"/>
    </location>
</feature>
<accession>A0ABR7XUM0</accession>
<sequence length="527" mass="59545">MKKIILYSLIAAILSTSCNLTVVPTDRYDQENFWLGEKTARAGLTGCYAVLSEASLYGNASILWEESASPNAYNYDNRMGWNAISLGTHTTDLSIINSRWTAAYRGIGRCNALLDNIDKNTLLSSNEIAQMKAEARFLRALYYQILVTYYKDVPLILSEPQLEQNNLPRIAHEEVVEFIIKELDEVATLLPTRYSNRNDFGRPTRGAALALKARLLLFEASPLLNPEGVENKWQAAAAAAKDVIDLGVYSLHGNYRSLFSASAENGVESIFDVQYINEPNMGSSFDITLRQFNNAAPIKDLIDSYWMIDGRPRNNSIYAGSPVYENMDPRFKMTIVYPGATFMGEIVRADGNNTLFKTPQTGFTFKKYSIYDEAPVSTAQAQIGDNMSEINYMILRYADVLLMYAEAKNELGELTEDIWNNTIREIRRRAGFSAASALGYPSNDIGVLREHIRYERRIEFAGEGYYYNDIRRWKTAEAVMLGSIQKHDGTNIISRTFDAGRDYWWPVSTTQMELNPNLRPNNPGWGE</sequence>
<evidence type="ECO:0000256" key="5">
    <source>
        <dbReference type="ARBA" id="ARBA00023237"/>
    </source>
</evidence>
<comment type="subcellular location">
    <subcellularLocation>
        <location evidence="1">Cell outer membrane</location>
    </subcellularLocation>
</comment>
<dbReference type="Proteomes" id="UP000651112">
    <property type="component" value="Unassembled WGS sequence"/>
</dbReference>
<dbReference type="InterPro" id="IPR011990">
    <property type="entry name" value="TPR-like_helical_dom_sf"/>
</dbReference>
<evidence type="ECO:0000313" key="9">
    <source>
        <dbReference type="EMBL" id="MBD1422742.1"/>
    </source>
</evidence>
<evidence type="ECO:0000259" key="7">
    <source>
        <dbReference type="Pfam" id="PF07980"/>
    </source>
</evidence>
<evidence type="ECO:0000256" key="6">
    <source>
        <dbReference type="SAM" id="SignalP"/>
    </source>
</evidence>
<name>A0ABR7XUM0_9SPHI</name>
<feature type="chain" id="PRO_5045401341" evidence="6">
    <location>
        <begin position="21"/>
        <end position="527"/>
    </location>
</feature>
<dbReference type="SUPFAM" id="SSF48452">
    <property type="entry name" value="TPR-like"/>
    <property type="match status" value="1"/>
</dbReference>
<feature type="domain" description="SusD-like N-terminal" evidence="8">
    <location>
        <begin position="61"/>
        <end position="217"/>
    </location>
</feature>
<dbReference type="RefSeq" id="WP_190314437.1">
    <property type="nucleotide sequence ID" value="NZ_JACNYL010000003.1"/>
</dbReference>
<dbReference type="InterPro" id="IPR012944">
    <property type="entry name" value="SusD_RagB_dom"/>
</dbReference>
<protein>
    <submittedName>
        <fullName evidence="9">RagB/SusD family nutrient uptake outer membrane protein</fullName>
    </submittedName>
</protein>
<evidence type="ECO:0000256" key="2">
    <source>
        <dbReference type="ARBA" id="ARBA00006275"/>
    </source>
</evidence>
<keyword evidence="3 6" id="KW-0732">Signal</keyword>
<dbReference type="Gene3D" id="1.25.40.390">
    <property type="match status" value="1"/>
</dbReference>
<feature type="signal peptide" evidence="6">
    <location>
        <begin position="1"/>
        <end position="20"/>
    </location>
</feature>
<keyword evidence="10" id="KW-1185">Reference proteome</keyword>
<dbReference type="InterPro" id="IPR033985">
    <property type="entry name" value="SusD-like_N"/>
</dbReference>
<comment type="caution">
    <text evidence="9">The sequence shown here is derived from an EMBL/GenBank/DDBJ whole genome shotgun (WGS) entry which is preliminary data.</text>
</comment>
<comment type="similarity">
    <text evidence="2">Belongs to the SusD family.</text>
</comment>
<keyword evidence="5" id="KW-0998">Cell outer membrane</keyword>
<organism evidence="9 10">
    <name type="scientific">Sphingobacterium chuzhouense</name>
    <dbReference type="NCBI Taxonomy" id="1742264"/>
    <lineage>
        <taxon>Bacteria</taxon>
        <taxon>Pseudomonadati</taxon>
        <taxon>Bacteroidota</taxon>
        <taxon>Sphingobacteriia</taxon>
        <taxon>Sphingobacteriales</taxon>
        <taxon>Sphingobacteriaceae</taxon>
        <taxon>Sphingobacterium</taxon>
    </lineage>
</organism>
<reference evidence="9 10" key="1">
    <citation type="submission" date="2020-08" db="EMBL/GenBank/DDBJ databases">
        <title>Sphingobacterium sp. DN00404 isolated from aquaculture water.</title>
        <authorList>
            <person name="Zhang M."/>
        </authorList>
    </citation>
    <scope>NUCLEOTIDE SEQUENCE [LARGE SCALE GENOMIC DNA]</scope>
    <source>
        <strain evidence="9 10">KCTC 42746</strain>
    </source>
</reference>
<dbReference type="EMBL" id="JACNYL010000003">
    <property type="protein sequence ID" value="MBD1422742.1"/>
    <property type="molecule type" value="Genomic_DNA"/>
</dbReference>
<evidence type="ECO:0000259" key="8">
    <source>
        <dbReference type="Pfam" id="PF14322"/>
    </source>
</evidence>
<evidence type="ECO:0000313" key="10">
    <source>
        <dbReference type="Proteomes" id="UP000651112"/>
    </source>
</evidence>
<dbReference type="Pfam" id="PF07980">
    <property type="entry name" value="SusD_RagB"/>
    <property type="match status" value="1"/>
</dbReference>
<dbReference type="PROSITE" id="PS51257">
    <property type="entry name" value="PROKAR_LIPOPROTEIN"/>
    <property type="match status" value="1"/>
</dbReference>
<dbReference type="Pfam" id="PF14322">
    <property type="entry name" value="SusD-like_3"/>
    <property type="match status" value="1"/>
</dbReference>